<dbReference type="InterPro" id="IPR002104">
    <property type="entry name" value="Integrase_catalytic"/>
</dbReference>
<evidence type="ECO:0000256" key="5">
    <source>
        <dbReference type="PROSITE-ProRule" id="PRU01248"/>
    </source>
</evidence>
<dbReference type="EMBL" id="ATBP01000758">
    <property type="protein sequence ID" value="ETR69032.1"/>
    <property type="molecule type" value="Genomic_DNA"/>
</dbReference>
<sequence length="329" mass="37347">MNNFPKLLQNFFVDRLAHQRQASSNTIASYRDTFRILFEFANTHLNKQPSELTIEDLDASFIGKFLNYLEENRGNSVRSRNVRLAAIHSFFRFANFYDPTHSDLIQRVLSIPSKKYDRKPIHYLSPPEIKALVEAPQQDTWAGRRDKTLILLAIQTGLRVSELIGLNCQDVILGKGAHVKCIGKGRKERCIPLRKDTKIALCSWLEERNGDANDPLFPNARGKALSRDGVEYLLSKHVAIAVKSCPSLKNKRVSPHVLRHTAAMELLQNGVDTSVIALWLGHESTETTQIYIHANLQIKEQALEKTSPIDISPGRFKPNDQLLDFLKNL</sequence>
<dbReference type="AlphaFoldDB" id="A0A1V1P2B8"/>
<dbReference type="PANTHER" id="PTHR30349">
    <property type="entry name" value="PHAGE INTEGRASE-RELATED"/>
    <property type="match status" value="1"/>
</dbReference>
<keyword evidence="2" id="KW-0229">DNA integration</keyword>
<dbReference type="Gene3D" id="1.10.443.10">
    <property type="entry name" value="Intergrase catalytic core"/>
    <property type="match status" value="1"/>
</dbReference>
<dbReference type="GO" id="GO:0015074">
    <property type="term" value="P:DNA integration"/>
    <property type="evidence" value="ECO:0007669"/>
    <property type="project" value="UniProtKB-KW"/>
</dbReference>
<dbReference type="Pfam" id="PF02899">
    <property type="entry name" value="Phage_int_SAM_1"/>
    <property type="match status" value="1"/>
</dbReference>
<keyword evidence="1" id="KW-0159">Chromosome partition</keyword>
<dbReference type="GO" id="GO:0007059">
    <property type="term" value="P:chromosome segregation"/>
    <property type="evidence" value="ECO:0007669"/>
    <property type="project" value="UniProtKB-KW"/>
</dbReference>
<evidence type="ECO:0000256" key="3">
    <source>
        <dbReference type="ARBA" id="ARBA00023125"/>
    </source>
</evidence>
<dbReference type="GO" id="GO:0003677">
    <property type="term" value="F:DNA binding"/>
    <property type="evidence" value="ECO:0007669"/>
    <property type="project" value="UniProtKB-UniRule"/>
</dbReference>
<organism evidence="8 9">
    <name type="scientific">Candidatus Magnetoglobus multicellularis str. Araruama</name>
    <dbReference type="NCBI Taxonomy" id="890399"/>
    <lineage>
        <taxon>Bacteria</taxon>
        <taxon>Pseudomonadati</taxon>
        <taxon>Thermodesulfobacteriota</taxon>
        <taxon>Desulfobacteria</taxon>
        <taxon>Desulfobacterales</taxon>
        <taxon>Desulfobacteraceae</taxon>
        <taxon>Candidatus Magnetoglobus</taxon>
    </lineage>
</organism>
<accession>A0A1V1P2B8</accession>
<dbReference type="InterPro" id="IPR004107">
    <property type="entry name" value="Integrase_SAM-like_N"/>
</dbReference>
<dbReference type="Gene3D" id="1.10.150.130">
    <property type="match status" value="1"/>
</dbReference>
<evidence type="ECO:0000313" key="9">
    <source>
        <dbReference type="Proteomes" id="UP000189670"/>
    </source>
</evidence>
<evidence type="ECO:0000259" key="7">
    <source>
        <dbReference type="PROSITE" id="PS51900"/>
    </source>
</evidence>
<evidence type="ECO:0000313" key="8">
    <source>
        <dbReference type="EMBL" id="ETR69032.1"/>
    </source>
</evidence>
<evidence type="ECO:0000256" key="1">
    <source>
        <dbReference type="ARBA" id="ARBA00022829"/>
    </source>
</evidence>
<evidence type="ECO:0000259" key="6">
    <source>
        <dbReference type="PROSITE" id="PS51898"/>
    </source>
</evidence>
<evidence type="ECO:0000256" key="4">
    <source>
        <dbReference type="ARBA" id="ARBA00023172"/>
    </source>
</evidence>
<comment type="caution">
    <text evidence="8">The sequence shown here is derived from an EMBL/GenBank/DDBJ whole genome shotgun (WGS) entry which is preliminary data.</text>
</comment>
<dbReference type="CDD" id="cd01182">
    <property type="entry name" value="INT_RitC_C_like"/>
    <property type="match status" value="1"/>
</dbReference>
<dbReference type="Pfam" id="PF00589">
    <property type="entry name" value="Phage_integrase"/>
    <property type="match status" value="1"/>
</dbReference>
<dbReference type="InterPro" id="IPR010998">
    <property type="entry name" value="Integrase_recombinase_N"/>
</dbReference>
<dbReference type="InterPro" id="IPR050090">
    <property type="entry name" value="Tyrosine_recombinase_XerCD"/>
</dbReference>
<proteinExistence type="predicted"/>
<reference evidence="9" key="1">
    <citation type="submission" date="2012-11" db="EMBL/GenBank/DDBJ databases">
        <authorList>
            <person name="Lucero-Rivera Y.E."/>
            <person name="Tovar-Ramirez D."/>
        </authorList>
    </citation>
    <scope>NUCLEOTIDE SEQUENCE [LARGE SCALE GENOMIC DNA]</scope>
    <source>
        <strain evidence="9">Araruama</strain>
    </source>
</reference>
<keyword evidence="3 5" id="KW-0238">DNA-binding</keyword>
<protein>
    <submittedName>
        <fullName evidence="8">Integrase/recombinase</fullName>
    </submittedName>
</protein>
<dbReference type="InterPro" id="IPR013762">
    <property type="entry name" value="Integrase-like_cat_sf"/>
</dbReference>
<gene>
    <name evidence="8" type="ORF">OMM_09942</name>
</gene>
<dbReference type="GO" id="GO:0006310">
    <property type="term" value="P:DNA recombination"/>
    <property type="evidence" value="ECO:0007669"/>
    <property type="project" value="UniProtKB-KW"/>
</dbReference>
<dbReference type="InterPro" id="IPR044068">
    <property type="entry name" value="CB"/>
</dbReference>
<name>A0A1V1P2B8_9BACT</name>
<feature type="domain" description="Tyr recombinase" evidence="6">
    <location>
        <begin position="119"/>
        <end position="304"/>
    </location>
</feature>
<dbReference type="InterPro" id="IPR011010">
    <property type="entry name" value="DNA_brk_join_enz"/>
</dbReference>
<dbReference type="PROSITE" id="PS51898">
    <property type="entry name" value="TYR_RECOMBINASE"/>
    <property type="match status" value="1"/>
</dbReference>
<dbReference type="PROSITE" id="PS51900">
    <property type="entry name" value="CB"/>
    <property type="match status" value="1"/>
</dbReference>
<dbReference type="PANTHER" id="PTHR30349:SF81">
    <property type="entry name" value="TYROSINE RECOMBINASE XERC"/>
    <property type="match status" value="1"/>
</dbReference>
<feature type="domain" description="Core-binding (CB)" evidence="7">
    <location>
        <begin position="2"/>
        <end position="95"/>
    </location>
</feature>
<keyword evidence="4" id="KW-0233">DNA recombination</keyword>
<dbReference type="Proteomes" id="UP000189670">
    <property type="component" value="Unassembled WGS sequence"/>
</dbReference>
<dbReference type="SUPFAM" id="SSF56349">
    <property type="entry name" value="DNA breaking-rejoining enzymes"/>
    <property type="match status" value="1"/>
</dbReference>
<evidence type="ECO:0000256" key="2">
    <source>
        <dbReference type="ARBA" id="ARBA00022908"/>
    </source>
</evidence>